<reference evidence="2 3" key="1">
    <citation type="submission" date="2017-03" db="EMBL/GenBank/DDBJ databases">
        <title>Complete genome sequence of Candidatus 'Thiodictyon syntrophicum' sp. nov. strain Cad16T, a photolithoautotroph purple sulfur bacterium isolated from an alpine meromictic lake.</title>
        <authorList>
            <person name="Luedin S.M."/>
            <person name="Pothier J.F."/>
            <person name="Danza F."/>
            <person name="Storelli N."/>
            <person name="Wittwer M."/>
            <person name="Tonolla M."/>
        </authorList>
    </citation>
    <scope>NUCLEOTIDE SEQUENCE [LARGE SCALE GENOMIC DNA]</scope>
    <source>
        <strain evidence="2 3">Cad16T</strain>
        <plasmid evidence="3">Plasmid pts485</plasmid>
    </source>
</reference>
<dbReference type="EMBL" id="CP020372">
    <property type="protein sequence ID" value="AUB85515.1"/>
    <property type="molecule type" value="Genomic_DNA"/>
</dbReference>
<feature type="transmembrane region" description="Helical" evidence="1">
    <location>
        <begin position="86"/>
        <end position="109"/>
    </location>
</feature>
<geneLocation type="plasmid" evidence="3">
    <name>pts485</name>
</geneLocation>
<proteinExistence type="predicted"/>
<dbReference type="InterPro" id="IPR009781">
    <property type="entry name" value="DUF1345"/>
</dbReference>
<organism evidence="2 3">
    <name type="scientific">Candidatus Thiodictyon syntrophicum</name>
    <dbReference type="NCBI Taxonomy" id="1166950"/>
    <lineage>
        <taxon>Bacteria</taxon>
        <taxon>Pseudomonadati</taxon>
        <taxon>Pseudomonadota</taxon>
        <taxon>Gammaproteobacteria</taxon>
        <taxon>Chromatiales</taxon>
        <taxon>Chromatiaceae</taxon>
        <taxon>Thiodictyon</taxon>
    </lineage>
</organism>
<keyword evidence="3" id="KW-1185">Reference proteome</keyword>
<evidence type="ECO:0000256" key="1">
    <source>
        <dbReference type="SAM" id="Phobius"/>
    </source>
</evidence>
<protein>
    <recommendedName>
        <fullName evidence="4">DUF1345 domain-containing protein</fullName>
    </recommendedName>
</protein>
<name>A0A2K8UJ12_9GAMM</name>
<dbReference type="AlphaFoldDB" id="A0A2K8UJ12"/>
<dbReference type="KEGG" id="tsy:THSYN_31880"/>
<feature type="transmembrane region" description="Helical" evidence="1">
    <location>
        <begin position="21"/>
        <end position="40"/>
    </location>
</feature>
<dbReference type="Pfam" id="PF07077">
    <property type="entry name" value="DUF1345"/>
    <property type="match status" value="1"/>
</dbReference>
<keyword evidence="1" id="KW-0472">Membrane</keyword>
<evidence type="ECO:0000313" key="3">
    <source>
        <dbReference type="Proteomes" id="UP000232638"/>
    </source>
</evidence>
<dbReference type="OrthoDB" id="64737at2"/>
<feature type="transmembrane region" description="Helical" evidence="1">
    <location>
        <begin position="121"/>
        <end position="141"/>
    </location>
</feature>
<evidence type="ECO:0008006" key="4">
    <source>
        <dbReference type="Google" id="ProtNLM"/>
    </source>
</evidence>
<keyword evidence="1" id="KW-1133">Transmembrane helix</keyword>
<keyword evidence="1" id="KW-0812">Transmembrane</keyword>
<feature type="transmembrane region" description="Helical" evidence="1">
    <location>
        <begin position="204"/>
        <end position="225"/>
    </location>
</feature>
<dbReference type="RefSeq" id="WP_100923137.1">
    <property type="nucleotide sequence ID" value="NZ_CP020372.1"/>
</dbReference>
<feature type="transmembrane region" description="Helical" evidence="1">
    <location>
        <begin position="46"/>
        <end position="65"/>
    </location>
</feature>
<keyword evidence="2" id="KW-0614">Plasmid</keyword>
<sequence>MNHIHSVLIKLWSHICIRPRLAISVLIGALFYLMLLLTPIDPTLRALITWDIGAGLYLVLAWHLFARTSIEQMKRRARLQDDGAMLVLFLTVAAAMASVAAIVMVLWGLEKIPVGERQFRLALVVVTFLASWLLVHTSFALHYAHAYYGPRGESAEPALGFPGREPPAYMDFMYFAIVIGMTSQTADVALATTRMRRLVMVQGLIAFAFNTTLLALTVNIAAGLLNDPALFTALPAAR</sequence>
<accession>A0A2K8UJ12</accession>
<evidence type="ECO:0000313" key="2">
    <source>
        <dbReference type="EMBL" id="AUB85515.1"/>
    </source>
</evidence>
<gene>
    <name evidence="2" type="ORF">THSYN_31880</name>
</gene>
<dbReference type="Proteomes" id="UP000232638">
    <property type="component" value="Plasmid pTs485"/>
</dbReference>